<reference evidence="7" key="2">
    <citation type="submission" date="2021-04" db="EMBL/GenBank/DDBJ databases">
        <authorList>
            <person name="Gilroy R."/>
        </authorList>
    </citation>
    <scope>NUCLEOTIDE SEQUENCE</scope>
    <source>
        <strain evidence="7">ChiHecec2B26-12326</strain>
    </source>
</reference>
<dbReference type="SUPFAM" id="SSF52540">
    <property type="entry name" value="P-loop containing nucleoside triphosphate hydrolases"/>
    <property type="match status" value="1"/>
</dbReference>
<evidence type="ECO:0000256" key="5">
    <source>
        <dbReference type="ARBA" id="ARBA00037066"/>
    </source>
</evidence>
<protein>
    <submittedName>
        <fullName evidence="7">ABC transporter ATP-binding protein</fullName>
    </submittedName>
</protein>
<dbReference type="Proteomes" id="UP000823847">
    <property type="component" value="Unassembled WGS sequence"/>
</dbReference>
<proteinExistence type="predicted"/>
<comment type="function">
    <text evidence="5">Part of the ABC transporter complex HmuTUV involved in hemin import. Responsible for energy coupling to the transport system.</text>
</comment>
<name>A0A9D1XVZ4_9BACT</name>
<dbReference type="PANTHER" id="PTHR42794">
    <property type="entry name" value="HEMIN IMPORT ATP-BINDING PROTEIN HMUV"/>
    <property type="match status" value="1"/>
</dbReference>
<gene>
    <name evidence="7" type="ORF">H9848_10665</name>
</gene>
<evidence type="ECO:0000313" key="8">
    <source>
        <dbReference type="Proteomes" id="UP000823847"/>
    </source>
</evidence>
<evidence type="ECO:0000256" key="1">
    <source>
        <dbReference type="ARBA" id="ARBA00022448"/>
    </source>
</evidence>
<sequence>MERTPVITTNGLCIGYPLKGGQRKIVHDALDLRLYPGEVTCLLGLNGAGKSTLLRTLCGFQPPLRGQVALMGKPLGTYSQAEFSRKIGVVLTEKTNAGGITVYELVSLGRHPYTGFFGRLRKEDHQIVEQSLTAAGIAHKAQSYVSELSDGERQKAMIAKVLAQRCPIILLDEPTAFLDVTSRIETMVLLRRLAVEQRKAILLSTHDLDLAIQLGDCLWLQAKGRPMACGTPEDLILRGAFERFFDKEGIVFDPHTGKLNVAPPTIPIGVEGDVTTAYWVGNALLRNGRKPSALSRAYTSVRCEAPDRLRIQYPNGDEEIATSIAALIERIL</sequence>
<comment type="caution">
    <text evidence="7">The sequence shown here is derived from an EMBL/GenBank/DDBJ whole genome shotgun (WGS) entry which is preliminary data.</text>
</comment>
<dbReference type="PROSITE" id="PS50893">
    <property type="entry name" value="ABC_TRANSPORTER_2"/>
    <property type="match status" value="1"/>
</dbReference>
<dbReference type="GO" id="GO:0016887">
    <property type="term" value="F:ATP hydrolysis activity"/>
    <property type="evidence" value="ECO:0007669"/>
    <property type="project" value="InterPro"/>
</dbReference>
<evidence type="ECO:0000256" key="4">
    <source>
        <dbReference type="ARBA" id="ARBA00022967"/>
    </source>
</evidence>
<dbReference type="EMBL" id="DXEN01000080">
    <property type="protein sequence ID" value="HIX87049.1"/>
    <property type="molecule type" value="Genomic_DNA"/>
</dbReference>
<keyword evidence="2" id="KW-0547">Nucleotide-binding</keyword>
<dbReference type="SMART" id="SM00382">
    <property type="entry name" value="AAA"/>
    <property type="match status" value="1"/>
</dbReference>
<dbReference type="CDD" id="cd03214">
    <property type="entry name" value="ABC_Iron-Siderophores_B12_Hemin"/>
    <property type="match status" value="1"/>
</dbReference>
<dbReference type="InterPro" id="IPR003593">
    <property type="entry name" value="AAA+_ATPase"/>
</dbReference>
<evidence type="ECO:0000259" key="6">
    <source>
        <dbReference type="PROSITE" id="PS50893"/>
    </source>
</evidence>
<dbReference type="Gene3D" id="3.40.50.300">
    <property type="entry name" value="P-loop containing nucleotide triphosphate hydrolases"/>
    <property type="match status" value="1"/>
</dbReference>
<organism evidence="7 8">
    <name type="scientific">Candidatus Parabacteroides intestinigallinarum</name>
    <dbReference type="NCBI Taxonomy" id="2838722"/>
    <lineage>
        <taxon>Bacteria</taxon>
        <taxon>Pseudomonadati</taxon>
        <taxon>Bacteroidota</taxon>
        <taxon>Bacteroidia</taxon>
        <taxon>Bacteroidales</taxon>
        <taxon>Tannerellaceae</taxon>
        <taxon>Parabacteroides</taxon>
    </lineage>
</organism>
<keyword evidence="3 7" id="KW-0067">ATP-binding</keyword>
<evidence type="ECO:0000313" key="7">
    <source>
        <dbReference type="EMBL" id="HIX87049.1"/>
    </source>
</evidence>
<dbReference type="InterPro" id="IPR003439">
    <property type="entry name" value="ABC_transporter-like_ATP-bd"/>
</dbReference>
<accession>A0A9D1XVZ4</accession>
<dbReference type="AlphaFoldDB" id="A0A9D1XVZ4"/>
<evidence type="ECO:0000256" key="2">
    <source>
        <dbReference type="ARBA" id="ARBA00022741"/>
    </source>
</evidence>
<dbReference type="InterPro" id="IPR027417">
    <property type="entry name" value="P-loop_NTPase"/>
</dbReference>
<reference evidence="7" key="1">
    <citation type="journal article" date="2021" name="PeerJ">
        <title>Extensive microbial diversity within the chicken gut microbiome revealed by metagenomics and culture.</title>
        <authorList>
            <person name="Gilroy R."/>
            <person name="Ravi A."/>
            <person name="Getino M."/>
            <person name="Pursley I."/>
            <person name="Horton D.L."/>
            <person name="Alikhan N.F."/>
            <person name="Baker D."/>
            <person name="Gharbi K."/>
            <person name="Hall N."/>
            <person name="Watson M."/>
            <person name="Adriaenssens E.M."/>
            <person name="Foster-Nyarko E."/>
            <person name="Jarju S."/>
            <person name="Secka A."/>
            <person name="Antonio M."/>
            <person name="Oren A."/>
            <person name="Chaudhuri R.R."/>
            <person name="La Ragione R."/>
            <person name="Hildebrand F."/>
            <person name="Pallen M.J."/>
        </authorList>
    </citation>
    <scope>NUCLEOTIDE SEQUENCE</scope>
    <source>
        <strain evidence="7">ChiHecec2B26-12326</strain>
    </source>
</reference>
<feature type="domain" description="ABC transporter" evidence="6">
    <location>
        <begin position="7"/>
        <end position="248"/>
    </location>
</feature>
<dbReference type="PANTHER" id="PTHR42794:SF1">
    <property type="entry name" value="HEMIN IMPORT ATP-BINDING PROTEIN HMUV"/>
    <property type="match status" value="1"/>
</dbReference>
<keyword evidence="1" id="KW-0813">Transport</keyword>
<dbReference type="Pfam" id="PF00005">
    <property type="entry name" value="ABC_tran"/>
    <property type="match status" value="1"/>
</dbReference>
<keyword evidence="4" id="KW-1278">Translocase</keyword>
<dbReference type="GO" id="GO:0005524">
    <property type="term" value="F:ATP binding"/>
    <property type="evidence" value="ECO:0007669"/>
    <property type="project" value="UniProtKB-KW"/>
</dbReference>
<evidence type="ECO:0000256" key="3">
    <source>
        <dbReference type="ARBA" id="ARBA00022840"/>
    </source>
</evidence>